<dbReference type="Proteomes" id="UP000275267">
    <property type="component" value="Unassembled WGS sequence"/>
</dbReference>
<dbReference type="OrthoDB" id="1920814at2759"/>
<evidence type="ECO:0000256" key="3">
    <source>
        <dbReference type="ARBA" id="ARBA00023163"/>
    </source>
</evidence>
<feature type="compositionally biased region" description="Basic residues" evidence="5">
    <location>
        <begin position="145"/>
        <end position="161"/>
    </location>
</feature>
<proteinExistence type="predicted"/>
<evidence type="ECO:0000313" key="6">
    <source>
        <dbReference type="EMBL" id="RLN42763.1"/>
    </source>
</evidence>
<gene>
    <name evidence="6" type="ORF">C2845_PM01G34180</name>
</gene>
<comment type="subcellular location">
    <subcellularLocation>
        <location evidence="1">Nucleus</location>
    </subcellularLocation>
</comment>
<dbReference type="GO" id="GO:0003712">
    <property type="term" value="F:transcription coregulator activity"/>
    <property type="evidence" value="ECO:0007669"/>
    <property type="project" value="InterPro"/>
</dbReference>
<evidence type="ECO:0000313" key="7">
    <source>
        <dbReference type="Proteomes" id="UP000275267"/>
    </source>
</evidence>
<keyword evidence="4" id="KW-0539">Nucleus</keyword>
<dbReference type="PANTHER" id="PTHR22536:SF2">
    <property type="entry name" value="EXPRESSED PROTEIN"/>
    <property type="match status" value="1"/>
</dbReference>
<evidence type="ECO:0000256" key="2">
    <source>
        <dbReference type="ARBA" id="ARBA00023015"/>
    </source>
</evidence>
<keyword evidence="7" id="KW-1185">Reference proteome</keyword>
<evidence type="ECO:0000256" key="5">
    <source>
        <dbReference type="SAM" id="MobiDB-lite"/>
    </source>
</evidence>
<dbReference type="STRING" id="4540.A0A3L6TR54"/>
<dbReference type="PANTHER" id="PTHR22536">
    <property type="entry name" value="LUNG CANCER METASTASIS-RELATED LCMR1 PROTEIN"/>
    <property type="match status" value="1"/>
</dbReference>
<reference evidence="7" key="1">
    <citation type="journal article" date="2019" name="Nat. Commun.">
        <title>The genome of broomcorn millet.</title>
        <authorList>
            <person name="Zou C."/>
            <person name="Miki D."/>
            <person name="Li D."/>
            <person name="Tang Q."/>
            <person name="Xiao L."/>
            <person name="Rajput S."/>
            <person name="Deng P."/>
            <person name="Jia W."/>
            <person name="Huang R."/>
            <person name="Zhang M."/>
            <person name="Sun Y."/>
            <person name="Hu J."/>
            <person name="Fu X."/>
            <person name="Schnable P.S."/>
            <person name="Li F."/>
            <person name="Zhang H."/>
            <person name="Feng B."/>
            <person name="Zhu X."/>
            <person name="Liu R."/>
            <person name="Schnable J.C."/>
            <person name="Zhu J.-K."/>
            <person name="Zhang H."/>
        </authorList>
    </citation>
    <scope>NUCLEOTIDE SEQUENCE [LARGE SCALE GENOMIC DNA]</scope>
</reference>
<protein>
    <recommendedName>
        <fullName evidence="8">Mediator of RNA polymerase II transcription subunit 19a-like</fullName>
    </recommendedName>
</protein>
<name>A0A3L6TR54_PANMI</name>
<comment type="caution">
    <text evidence="6">The sequence shown here is derived from an EMBL/GenBank/DDBJ whole genome shotgun (WGS) entry which is preliminary data.</text>
</comment>
<feature type="compositionally biased region" description="Basic and acidic residues" evidence="5">
    <location>
        <begin position="180"/>
        <end position="208"/>
    </location>
</feature>
<dbReference type="GO" id="GO:0045944">
    <property type="term" value="P:positive regulation of transcription by RNA polymerase II"/>
    <property type="evidence" value="ECO:0007669"/>
    <property type="project" value="TreeGrafter"/>
</dbReference>
<accession>A0A3L6TR54</accession>
<evidence type="ECO:0000256" key="4">
    <source>
        <dbReference type="ARBA" id="ARBA00023242"/>
    </source>
</evidence>
<dbReference type="GO" id="GO:0016592">
    <property type="term" value="C:mediator complex"/>
    <property type="evidence" value="ECO:0007669"/>
    <property type="project" value="InterPro"/>
</dbReference>
<keyword evidence="3" id="KW-0804">Transcription</keyword>
<feature type="region of interest" description="Disordered" evidence="5">
    <location>
        <begin position="131"/>
        <end position="241"/>
    </location>
</feature>
<organism evidence="6 7">
    <name type="scientific">Panicum miliaceum</name>
    <name type="common">Proso millet</name>
    <name type="synonym">Broomcorn millet</name>
    <dbReference type="NCBI Taxonomy" id="4540"/>
    <lineage>
        <taxon>Eukaryota</taxon>
        <taxon>Viridiplantae</taxon>
        <taxon>Streptophyta</taxon>
        <taxon>Embryophyta</taxon>
        <taxon>Tracheophyta</taxon>
        <taxon>Spermatophyta</taxon>
        <taxon>Magnoliopsida</taxon>
        <taxon>Liliopsida</taxon>
        <taxon>Poales</taxon>
        <taxon>Poaceae</taxon>
        <taxon>PACMAD clade</taxon>
        <taxon>Panicoideae</taxon>
        <taxon>Panicodae</taxon>
        <taxon>Paniceae</taxon>
        <taxon>Panicinae</taxon>
        <taxon>Panicum</taxon>
        <taxon>Panicum sect. Panicum</taxon>
    </lineage>
</organism>
<dbReference type="AlphaFoldDB" id="A0A3L6TR54"/>
<dbReference type="EMBL" id="PQIB02000001">
    <property type="protein sequence ID" value="RLN42763.1"/>
    <property type="molecule type" value="Genomic_DNA"/>
</dbReference>
<dbReference type="InterPro" id="IPR019403">
    <property type="entry name" value="Mediator_Med19_met"/>
</dbReference>
<evidence type="ECO:0000256" key="1">
    <source>
        <dbReference type="ARBA" id="ARBA00004123"/>
    </source>
</evidence>
<keyword evidence="2" id="KW-0805">Transcription regulation</keyword>
<evidence type="ECO:0008006" key="8">
    <source>
        <dbReference type="Google" id="ProtNLM"/>
    </source>
</evidence>
<sequence>MGFDGKFGRGPRELSGAVDLISRYKLLNHHSFFCKKPLPLAISDTNYLNNVVGDTEIRKGEGMELDQLFQNSYPNGEDGLHSALRHGNTRTSISAARNCTSRFAFCKICSVGIFMSLVVLTLPSYRSNLHSKKAEKGTPTISGKPKIKSKDKVKKHKKHKEKDRDKEKEQKKHKHRHKDRSKDKDKDKDKENKKDKSGNHESGGDHSKKHEKKRKQEVTGSSASVQNHKKSTIPYNLINIS</sequence>